<dbReference type="InterPro" id="IPR003615">
    <property type="entry name" value="HNH_nuc"/>
</dbReference>
<reference evidence="2 3" key="1">
    <citation type="submission" date="2023-09" db="EMBL/GenBank/DDBJ databases">
        <authorList>
            <person name="Page C.A."/>
            <person name="Perez-Diaz I.M."/>
        </authorList>
    </citation>
    <scope>NUCLEOTIDE SEQUENCE [LARGE SCALE GENOMIC DNA]</scope>
    <source>
        <strain evidence="2 3">Ll15</strain>
    </source>
</reference>
<dbReference type="EMBL" id="CP137624">
    <property type="protein sequence ID" value="WPK10800.1"/>
    <property type="molecule type" value="Genomic_DNA"/>
</dbReference>
<dbReference type="InterPro" id="IPR051083">
    <property type="entry name" value="GrpII_Intron_Splice-Mob/Def"/>
</dbReference>
<feature type="domain" description="Reverse transcriptase" evidence="1">
    <location>
        <begin position="88"/>
        <end position="344"/>
    </location>
</feature>
<dbReference type="RefSeq" id="WP_319835957.1">
    <property type="nucleotide sequence ID" value="NZ_CP137624.1"/>
</dbReference>
<dbReference type="Gene3D" id="1.10.30.50">
    <property type="match status" value="1"/>
</dbReference>
<keyword evidence="3" id="KW-1185">Reference proteome</keyword>
<dbReference type="SUPFAM" id="SSF56672">
    <property type="entry name" value="DNA/RNA polymerases"/>
    <property type="match status" value="1"/>
</dbReference>
<keyword evidence="2" id="KW-0695">RNA-directed DNA polymerase</keyword>
<evidence type="ECO:0000313" key="3">
    <source>
        <dbReference type="Proteomes" id="UP001322664"/>
    </source>
</evidence>
<dbReference type="InterPro" id="IPR030931">
    <property type="entry name" value="Group_II_RT_mat"/>
</dbReference>
<evidence type="ECO:0000259" key="1">
    <source>
        <dbReference type="PROSITE" id="PS50878"/>
    </source>
</evidence>
<dbReference type="PROSITE" id="PS50878">
    <property type="entry name" value="RT_POL"/>
    <property type="match status" value="1"/>
</dbReference>
<dbReference type="CDD" id="cd01651">
    <property type="entry name" value="RT_G2_intron"/>
    <property type="match status" value="1"/>
</dbReference>
<dbReference type="PANTHER" id="PTHR34047">
    <property type="entry name" value="NUCLEAR INTRON MATURASE 1, MITOCHONDRIAL-RELATED"/>
    <property type="match status" value="1"/>
</dbReference>
<gene>
    <name evidence="2" type="primary">ltrA</name>
    <name evidence="2" type="ORF">R6U77_13010</name>
</gene>
<proteinExistence type="predicted"/>
<keyword evidence="2" id="KW-0808">Transferase</keyword>
<dbReference type="CDD" id="cd00085">
    <property type="entry name" value="HNHc"/>
    <property type="match status" value="1"/>
</dbReference>
<protein>
    <submittedName>
        <fullName evidence="2">Group II intron reverse transcriptase/maturase</fullName>
        <ecNumber evidence="2">2.7.7.49</ecNumber>
    </submittedName>
</protein>
<dbReference type="PANTHER" id="PTHR34047:SF8">
    <property type="entry name" value="PROTEIN YKFC"/>
    <property type="match status" value="1"/>
</dbReference>
<keyword evidence="2" id="KW-0548">Nucleotidyltransferase</keyword>
<dbReference type="Proteomes" id="UP001322664">
    <property type="component" value="Chromosome"/>
</dbReference>
<dbReference type="GO" id="GO:0003964">
    <property type="term" value="F:RNA-directed DNA polymerase activity"/>
    <property type="evidence" value="ECO:0007669"/>
    <property type="project" value="UniProtKB-KW"/>
</dbReference>
<evidence type="ECO:0000313" key="2">
    <source>
        <dbReference type="EMBL" id="WPK10800.1"/>
    </source>
</evidence>
<sequence>MEQKSNYLKSEQELRVKQDELYNKTIEGLQQNGQAPSHKDLLELMASEATILTAIHRIKANKGSRTAGSDHKLMKPDILQADYPKVIQSVQESLRYYRPKPIKRKYIPKANSKELRPLGIPSIIDRVVQECVRLITEPILEAQFFQHSYGFRPMRDSSMASVRITDIVHITGHYWVIEGDISNFFDCVNHTVLIKKLWNMGIRDRRVLMIIKAMLKAGIMGELKENPIGTPQGGIISPLLANVYLHSFDQWVTREWENKKTQYPYAHKYKQFDRLRKTTHLKETYLVRYADDWVLITSSKRNAEKWKYRITKYLKERLKLALSEQKTLITDIRRRPIKFLGFEIKAIKGKAKNNHILVSKPNQKRLEEKVKEIHKTIKKIKGATKKDDLIHWINLINSKIRGLIQYYECTTQVNVYLHKYADKLHYAAYLKLQKHGGYKLPAKQVDNLQSVHEKYSTKIPVIEYNDLKIGVTRLDFCTWQKAKNKSPKETPYTEQGRQIYMNRTGKKPVKVRADELLSLNWSKIIRIGHKEKLYNFEYFMNRAYTFNRDKGRCRVCKEVLQGDDIYIHHISPKLPLDEVNRVPNLASMHESCHQMIHSSKDYSSVGKKKWEKILGFREKLNLV</sequence>
<dbReference type="InterPro" id="IPR043502">
    <property type="entry name" value="DNA/RNA_pol_sf"/>
</dbReference>
<dbReference type="EC" id="2.7.7.49" evidence="2"/>
<dbReference type="InterPro" id="IPR000477">
    <property type="entry name" value="RT_dom"/>
</dbReference>
<accession>A0ABZ0RRN3</accession>
<organism evidence="2 3">
    <name type="scientific">Lysinibacillus louembei</name>
    <dbReference type="NCBI Taxonomy" id="1470088"/>
    <lineage>
        <taxon>Bacteria</taxon>
        <taxon>Bacillati</taxon>
        <taxon>Bacillota</taxon>
        <taxon>Bacilli</taxon>
        <taxon>Bacillales</taxon>
        <taxon>Bacillaceae</taxon>
        <taxon>Lysinibacillus</taxon>
    </lineage>
</organism>
<name>A0ABZ0RRN3_9BACI</name>
<dbReference type="Pfam" id="PF00078">
    <property type="entry name" value="RVT_1"/>
    <property type="match status" value="1"/>
</dbReference>
<dbReference type="NCBIfam" id="TIGR04416">
    <property type="entry name" value="group_II_RT_mat"/>
    <property type="match status" value="1"/>
</dbReference>